<evidence type="ECO:0000313" key="2">
    <source>
        <dbReference type="EMBL" id="MFD1829958.1"/>
    </source>
</evidence>
<gene>
    <name evidence="2" type="ORF">ACFSJS_09805</name>
</gene>
<sequence>MKLVEIVRQTPWAVVLLVVLAATLAVLPLALLPGSLSTVQAVLASVGSIVLLVFALFGLVHDTFSAWQLVAALCVLVLVAGSALYGWRLVEQSRPLTVTDEVKLTGAEQMEHEAVAFLTVKVPRPRDLLRVTLGMEDLSHGSQCGPSSVLRLTGAGLDGAVETGAGEETPVALDRDERTVRLKVELRTDEGCSVSLDVEKAVLVNR</sequence>
<comment type="caution">
    <text evidence="2">The sequence shown here is derived from an EMBL/GenBank/DDBJ whole genome shotgun (WGS) entry which is preliminary data.</text>
</comment>
<organism evidence="2 3">
    <name type="scientific">Streptomyces desertarenae</name>
    <dbReference type="NCBI Taxonomy" id="2666184"/>
    <lineage>
        <taxon>Bacteria</taxon>
        <taxon>Bacillati</taxon>
        <taxon>Actinomycetota</taxon>
        <taxon>Actinomycetes</taxon>
        <taxon>Kitasatosporales</taxon>
        <taxon>Streptomycetaceae</taxon>
        <taxon>Streptomyces</taxon>
    </lineage>
</organism>
<feature type="transmembrane region" description="Helical" evidence="1">
    <location>
        <begin position="39"/>
        <end position="60"/>
    </location>
</feature>
<protein>
    <recommendedName>
        <fullName evidence="4">Transmembrane protein</fullName>
    </recommendedName>
</protein>
<keyword evidence="1" id="KW-1133">Transmembrane helix</keyword>
<dbReference type="EMBL" id="JBHUFU010000004">
    <property type="protein sequence ID" value="MFD1829958.1"/>
    <property type="molecule type" value="Genomic_DNA"/>
</dbReference>
<feature type="transmembrane region" description="Helical" evidence="1">
    <location>
        <begin position="12"/>
        <end position="32"/>
    </location>
</feature>
<feature type="transmembrane region" description="Helical" evidence="1">
    <location>
        <begin position="66"/>
        <end position="87"/>
    </location>
</feature>
<keyword evidence="3" id="KW-1185">Reference proteome</keyword>
<evidence type="ECO:0008006" key="4">
    <source>
        <dbReference type="Google" id="ProtNLM"/>
    </source>
</evidence>
<evidence type="ECO:0000313" key="3">
    <source>
        <dbReference type="Proteomes" id="UP001597365"/>
    </source>
</evidence>
<reference evidence="3" key="1">
    <citation type="journal article" date="2019" name="Int. J. Syst. Evol. Microbiol.">
        <title>The Global Catalogue of Microorganisms (GCM) 10K type strain sequencing project: providing services to taxonomists for standard genome sequencing and annotation.</title>
        <authorList>
            <consortium name="The Broad Institute Genomics Platform"/>
            <consortium name="The Broad Institute Genome Sequencing Center for Infectious Disease"/>
            <person name="Wu L."/>
            <person name="Ma J."/>
        </authorList>
    </citation>
    <scope>NUCLEOTIDE SEQUENCE [LARGE SCALE GENOMIC DNA]</scope>
    <source>
        <strain evidence="3">CGMCC 4.7455</strain>
    </source>
</reference>
<accession>A0ABW4PIC5</accession>
<dbReference type="Proteomes" id="UP001597365">
    <property type="component" value="Unassembled WGS sequence"/>
</dbReference>
<evidence type="ECO:0000256" key="1">
    <source>
        <dbReference type="SAM" id="Phobius"/>
    </source>
</evidence>
<name>A0ABW4PIC5_9ACTN</name>
<dbReference type="RefSeq" id="WP_380898916.1">
    <property type="nucleotide sequence ID" value="NZ_JBHUFU010000004.1"/>
</dbReference>
<proteinExistence type="predicted"/>
<keyword evidence="1" id="KW-0812">Transmembrane</keyword>
<keyword evidence="1" id="KW-0472">Membrane</keyword>